<accession>A0ABP6JYV8</accession>
<organism evidence="3 4">
    <name type="scientific">Streptomyces enissocaesilis</name>
    <dbReference type="NCBI Taxonomy" id="332589"/>
    <lineage>
        <taxon>Bacteria</taxon>
        <taxon>Bacillati</taxon>
        <taxon>Actinomycetota</taxon>
        <taxon>Actinomycetes</taxon>
        <taxon>Kitasatosporales</taxon>
        <taxon>Streptomycetaceae</taxon>
        <taxon>Streptomyces</taxon>
        <taxon>Streptomyces rochei group</taxon>
    </lineage>
</organism>
<dbReference type="PANTHER" id="PTHR35010">
    <property type="entry name" value="BLL4672 PROTEIN-RELATED"/>
    <property type="match status" value="1"/>
</dbReference>
<comment type="caution">
    <text evidence="3">The sequence shown here is derived from an EMBL/GenBank/DDBJ whole genome shotgun (WGS) entry which is preliminary data.</text>
</comment>
<reference evidence="4" key="1">
    <citation type="journal article" date="2019" name="Int. J. Syst. Evol. Microbiol.">
        <title>The Global Catalogue of Microorganisms (GCM) 10K type strain sequencing project: providing services to taxonomists for standard genome sequencing and annotation.</title>
        <authorList>
            <consortium name="The Broad Institute Genomics Platform"/>
            <consortium name="The Broad Institute Genome Sequencing Center for Infectious Disease"/>
            <person name="Wu L."/>
            <person name="Ma J."/>
        </authorList>
    </citation>
    <scope>NUCLEOTIDE SEQUENCE [LARGE SCALE GENOMIC DNA]</scope>
    <source>
        <strain evidence="4">JCM 9088</strain>
    </source>
</reference>
<evidence type="ECO:0000313" key="3">
    <source>
        <dbReference type="EMBL" id="GAA2956046.1"/>
    </source>
</evidence>
<protein>
    <recommendedName>
        <fullName evidence="2">MmyB-like transcription regulator ligand binding domain-containing protein</fullName>
    </recommendedName>
</protein>
<evidence type="ECO:0000259" key="2">
    <source>
        <dbReference type="Pfam" id="PF17765"/>
    </source>
</evidence>
<name>A0ABP6JYV8_9ACTN</name>
<feature type="region of interest" description="Disordered" evidence="1">
    <location>
        <begin position="109"/>
        <end position="134"/>
    </location>
</feature>
<proteinExistence type="predicted"/>
<keyword evidence="4" id="KW-1185">Reference proteome</keyword>
<feature type="domain" description="MmyB-like transcription regulator ligand binding" evidence="2">
    <location>
        <begin position="2"/>
        <end position="117"/>
    </location>
</feature>
<sequence>MVRTLLTAPGPDCPPVFRDEELPRAAAQLRGAYGRHVGEPVWETFVHRLCAASPFFARLRESGDVVPPGPHVETFRHEAAGEIRMASVSLSVNGMPECRIVACTPDDEESLQRMESLNRHNRKSRPLLKEEPGS</sequence>
<gene>
    <name evidence="3" type="ORF">GCM10010446_46400</name>
</gene>
<dbReference type="EMBL" id="BAAAUD010000047">
    <property type="protein sequence ID" value="GAA2956046.1"/>
    <property type="molecule type" value="Genomic_DNA"/>
</dbReference>
<dbReference type="PANTHER" id="PTHR35010:SF2">
    <property type="entry name" value="BLL4672 PROTEIN"/>
    <property type="match status" value="1"/>
</dbReference>
<dbReference type="Gene3D" id="3.30.450.180">
    <property type="match status" value="1"/>
</dbReference>
<dbReference type="InterPro" id="IPR041413">
    <property type="entry name" value="MLTR_LBD"/>
</dbReference>
<evidence type="ECO:0000313" key="4">
    <source>
        <dbReference type="Proteomes" id="UP001500403"/>
    </source>
</evidence>
<dbReference type="Pfam" id="PF17765">
    <property type="entry name" value="MLTR_LBD"/>
    <property type="match status" value="1"/>
</dbReference>
<evidence type="ECO:0000256" key="1">
    <source>
        <dbReference type="SAM" id="MobiDB-lite"/>
    </source>
</evidence>
<dbReference type="Proteomes" id="UP001500403">
    <property type="component" value="Unassembled WGS sequence"/>
</dbReference>